<comment type="function">
    <text evidence="1">Involved in the assembly process of the P-ring formation. It may associate with FlgF on the rod constituting a structure essential for the P-ring assembly or may act as a modulator protein for the P-ring assembly.</text>
</comment>
<keyword evidence="3" id="KW-0966">Cell projection</keyword>
<keyword evidence="3" id="KW-0969">Cilium</keyword>
<dbReference type="InterPro" id="IPR017585">
    <property type="entry name" value="SAF_FlgA"/>
</dbReference>
<evidence type="ECO:0000313" key="3">
    <source>
        <dbReference type="EMBL" id="MCI4682213.1"/>
    </source>
</evidence>
<dbReference type="Proteomes" id="UP001139104">
    <property type="component" value="Unassembled WGS sequence"/>
</dbReference>
<accession>A0ABS9Z3H4</accession>
<organism evidence="3 4">
    <name type="scientific">Candidatus Rhodoblastus alkanivorans</name>
    <dbReference type="NCBI Taxonomy" id="2954117"/>
    <lineage>
        <taxon>Bacteria</taxon>
        <taxon>Pseudomonadati</taxon>
        <taxon>Pseudomonadota</taxon>
        <taxon>Alphaproteobacteria</taxon>
        <taxon>Hyphomicrobiales</taxon>
        <taxon>Rhodoblastaceae</taxon>
        <taxon>Rhodoblastus</taxon>
    </lineage>
</organism>
<keyword evidence="1" id="KW-1005">Bacterial flagellum biogenesis</keyword>
<keyword evidence="1" id="KW-0732">Signal</keyword>
<dbReference type="Gene3D" id="3.90.1210.10">
    <property type="entry name" value="Antifreeze-like/N-acetylneuraminic acid synthase C-terminal domain"/>
    <property type="match status" value="1"/>
</dbReference>
<feature type="signal peptide" evidence="1">
    <location>
        <begin position="1"/>
        <end position="22"/>
    </location>
</feature>
<comment type="caution">
    <text evidence="3">The sequence shown here is derived from an EMBL/GenBank/DDBJ whole genome shotgun (WGS) entry which is preliminary data.</text>
</comment>
<gene>
    <name evidence="3" type="primary">flgA</name>
    <name evidence="3" type="ORF">K2U94_05445</name>
</gene>
<dbReference type="EMBL" id="JAIVFP010000001">
    <property type="protein sequence ID" value="MCI4682213.1"/>
    <property type="molecule type" value="Genomic_DNA"/>
</dbReference>
<proteinExistence type="inferred from homology"/>
<protein>
    <recommendedName>
        <fullName evidence="1">Flagella basal body P-ring formation protein FlgA</fullName>
    </recommendedName>
</protein>
<dbReference type="InterPro" id="IPR039246">
    <property type="entry name" value="Flagellar_FlgA"/>
</dbReference>
<dbReference type="Gene3D" id="2.30.30.760">
    <property type="match status" value="1"/>
</dbReference>
<feature type="chain" id="PRO_5044956536" description="Flagella basal body P-ring formation protein FlgA" evidence="1">
    <location>
        <begin position="23"/>
        <end position="150"/>
    </location>
</feature>
<sequence>MTAGRRLLFAVAAVLVAGAAQAGQRALPVPARVIYPGDRITGAMLVDSRDFSAEPGDVVWDRADLVGKVARRTLLPGRPIAAIAVGAPRAVSMGALVSVYYQQDGIDIATTAQALQNGYVGQVVQARNLDSGVVISGVVQADGSIRVRGG</sequence>
<comment type="subcellular location">
    <subcellularLocation>
        <location evidence="1">Periplasm</location>
    </subcellularLocation>
</comment>
<keyword evidence="3" id="KW-0282">Flagellum</keyword>
<keyword evidence="1" id="KW-0574">Periplasm</keyword>
<dbReference type="NCBIfam" id="TIGR03170">
    <property type="entry name" value="flgA_cterm"/>
    <property type="match status" value="1"/>
</dbReference>
<dbReference type="PANTHER" id="PTHR36307:SF1">
    <property type="entry name" value="FLAGELLA BASAL BODY P-RING FORMATION PROTEIN FLGA"/>
    <property type="match status" value="1"/>
</dbReference>
<dbReference type="Pfam" id="PF13144">
    <property type="entry name" value="ChapFlgA"/>
    <property type="match status" value="1"/>
</dbReference>
<evidence type="ECO:0000256" key="1">
    <source>
        <dbReference type="RuleBase" id="RU362063"/>
    </source>
</evidence>
<feature type="domain" description="Flagella basal body P-ring formation protein FlgA SAF" evidence="2">
    <location>
        <begin position="29"/>
        <end position="147"/>
    </location>
</feature>
<evidence type="ECO:0000259" key="2">
    <source>
        <dbReference type="Pfam" id="PF13144"/>
    </source>
</evidence>
<reference evidence="3" key="1">
    <citation type="journal article" date="2022" name="ISME J.">
        <title>Identification of active gaseous-alkane degraders at natural gas seeps.</title>
        <authorList>
            <person name="Farhan Ul Haque M."/>
            <person name="Hernandez M."/>
            <person name="Crombie A.T."/>
            <person name="Murrell J.C."/>
        </authorList>
    </citation>
    <scope>NUCLEOTIDE SEQUENCE</scope>
    <source>
        <strain evidence="3">PC2</strain>
    </source>
</reference>
<evidence type="ECO:0000313" key="4">
    <source>
        <dbReference type="Proteomes" id="UP001139104"/>
    </source>
</evidence>
<dbReference type="RefSeq" id="WP_243066241.1">
    <property type="nucleotide sequence ID" value="NZ_JAIVFK010000014.1"/>
</dbReference>
<comment type="similarity">
    <text evidence="1">Belongs to the FlgA family.</text>
</comment>
<name>A0ABS9Z3H4_9HYPH</name>
<keyword evidence="4" id="KW-1185">Reference proteome</keyword>
<dbReference type="CDD" id="cd11614">
    <property type="entry name" value="SAF_CpaB_FlgA_like"/>
    <property type="match status" value="1"/>
</dbReference>
<dbReference type="PANTHER" id="PTHR36307">
    <property type="entry name" value="FLAGELLA BASAL BODY P-RING FORMATION PROTEIN FLGA"/>
    <property type="match status" value="1"/>
</dbReference>